<dbReference type="Gene3D" id="1.10.10.2840">
    <property type="entry name" value="PucR C-terminal helix-turn-helix domain"/>
    <property type="match status" value="1"/>
</dbReference>
<dbReference type="InterPro" id="IPR042070">
    <property type="entry name" value="PucR_C-HTH_sf"/>
</dbReference>
<dbReference type="InterPro" id="IPR025736">
    <property type="entry name" value="PucR_C-HTH_dom"/>
</dbReference>
<evidence type="ECO:0000256" key="1">
    <source>
        <dbReference type="ARBA" id="ARBA00006754"/>
    </source>
</evidence>
<organism evidence="4 5">
    <name type="scientific">Lutimaribacter marinistellae</name>
    <dbReference type="NCBI Taxonomy" id="1820329"/>
    <lineage>
        <taxon>Bacteria</taxon>
        <taxon>Pseudomonadati</taxon>
        <taxon>Pseudomonadota</taxon>
        <taxon>Alphaproteobacteria</taxon>
        <taxon>Rhodobacterales</taxon>
        <taxon>Roseobacteraceae</taxon>
        <taxon>Lutimaribacter</taxon>
    </lineage>
</organism>
<evidence type="ECO:0000313" key="5">
    <source>
        <dbReference type="Proteomes" id="UP001595629"/>
    </source>
</evidence>
<dbReference type="InterPro" id="IPR041522">
    <property type="entry name" value="CdaR_GGDEF"/>
</dbReference>
<dbReference type="PANTHER" id="PTHR33744:SF1">
    <property type="entry name" value="DNA-BINDING TRANSCRIPTIONAL ACTIVATOR ADER"/>
    <property type="match status" value="1"/>
</dbReference>
<feature type="domain" description="PucR C-terminal helix-turn-helix" evidence="2">
    <location>
        <begin position="332"/>
        <end position="386"/>
    </location>
</feature>
<dbReference type="Proteomes" id="UP001595629">
    <property type="component" value="Unassembled WGS sequence"/>
</dbReference>
<evidence type="ECO:0000259" key="2">
    <source>
        <dbReference type="Pfam" id="PF13556"/>
    </source>
</evidence>
<comment type="similarity">
    <text evidence="1">Belongs to the CdaR family.</text>
</comment>
<dbReference type="InterPro" id="IPR051448">
    <property type="entry name" value="CdaR-like_regulators"/>
</dbReference>
<accession>A0ABV7TIV5</accession>
<dbReference type="Pfam" id="PF13556">
    <property type="entry name" value="HTH_30"/>
    <property type="match status" value="1"/>
</dbReference>
<gene>
    <name evidence="4" type="ORF">ACFORG_13865</name>
</gene>
<feature type="domain" description="CdaR GGDEF-like" evidence="3">
    <location>
        <begin position="177"/>
        <end position="285"/>
    </location>
</feature>
<reference evidence="5" key="1">
    <citation type="journal article" date="2019" name="Int. J. Syst. Evol. Microbiol.">
        <title>The Global Catalogue of Microorganisms (GCM) 10K type strain sequencing project: providing services to taxonomists for standard genome sequencing and annotation.</title>
        <authorList>
            <consortium name="The Broad Institute Genomics Platform"/>
            <consortium name="The Broad Institute Genome Sequencing Center for Infectious Disease"/>
            <person name="Wu L."/>
            <person name="Ma J."/>
        </authorList>
    </citation>
    <scope>NUCLEOTIDE SEQUENCE [LARGE SCALE GENOMIC DNA]</scope>
    <source>
        <strain evidence="5">KCTC 42911</strain>
    </source>
</reference>
<name>A0ABV7TIV5_9RHOB</name>
<dbReference type="Pfam" id="PF17853">
    <property type="entry name" value="GGDEF_2"/>
    <property type="match status" value="1"/>
</dbReference>
<dbReference type="EMBL" id="JBHRXI010000015">
    <property type="protein sequence ID" value="MFC3614852.1"/>
    <property type="molecule type" value="Genomic_DNA"/>
</dbReference>
<dbReference type="PANTHER" id="PTHR33744">
    <property type="entry name" value="CARBOHYDRATE DIACID REGULATOR"/>
    <property type="match status" value="1"/>
</dbReference>
<keyword evidence="5" id="KW-1185">Reference proteome</keyword>
<evidence type="ECO:0000259" key="3">
    <source>
        <dbReference type="Pfam" id="PF17853"/>
    </source>
</evidence>
<evidence type="ECO:0000313" key="4">
    <source>
        <dbReference type="EMBL" id="MFC3614852.1"/>
    </source>
</evidence>
<sequence length="400" mass="44034">MPPSPDRIHELLQQGAARVLNAPAAALEDIDAAVHAAVGRSDPVNLAQIRKSNRLNLRHWASETLRDPGGPVPANLSPEMVRAAREQARFGVGDDLFSGYRAGESAAWLKWMDIVFELTDDPAELRAVLDLSARSIAGFVDRTARGLLAEMEQERQELARGSPAERLDLVRRILADQRIDMQDTGRRLGYALNRPHHAIILWSVAPDPDLRALEETADTLAGPEATALSVAADRGTVWMWLPRPTDRRLADTLAIGDTRIALGPRAEGLDGFRRSHDAARVTQRILSAGPPDRHVASHDEIRLVSLLVEDRAAQHRFVSEVLGDLASAGKELRTALRQYLRLGCNAARTAQRLQIHRNTLMRQIARAQDLLPGPLDDSRTEIAVALDVLHWMAPPASPRP</sequence>
<dbReference type="RefSeq" id="WP_386736130.1">
    <property type="nucleotide sequence ID" value="NZ_JBHRXI010000015.1"/>
</dbReference>
<protein>
    <submittedName>
        <fullName evidence="4">PucR family transcriptional regulator</fullName>
    </submittedName>
</protein>
<comment type="caution">
    <text evidence="4">The sequence shown here is derived from an EMBL/GenBank/DDBJ whole genome shotgun (WGS) entry which is preliminary data.</text>
</comment>
<proteinExistence type="inferred from homology"/>